<dbReference type="EMBL" id="JAENHO010000020">
    <property type="protein sequence ID" value="MBL7261568.1"/>
    <property type="molecule type" value="Genomic_DNA"/>
</dbReference>
<gene>
    <name evidence="1" type="ORF">JKJ07_45530</name>
</gene>
<dbReference type="Proteomes" id="UP000598996">
    <property type="component" value="Unassembled WGS sequence"/>
</dbReference>
<dbReference type="RefSeq" id="WP_202998327.1">
    <property type="nucleotide sequence ID" value="NZ_JAENHO010000020.1"/>
</dbReference>
<proteinExistence type="predicted"/>
<protein>
    <submittedName>
        <fullName evidence="1">Uncharacterized protein</fullName>
    </submittedName>
</protein>
<reference evidence="1 2" key="1">
    <citation type="submission" date="2021-01" db="EMBL/GenBank/DDBJ databases">
        <title>Actinoplanes sp. nov. LDG1-01 isolated from lichen.</title>
        <authorList>
            <person name="Saeng-In P."/>
            <person name="Phongsopitanun W."/>
            <person name="Kanchanasin P."/>
            <person name="Yuki M."/>
            <person name="Kudo T."/>
            <person name="Ohkuma M."/>
            <person name="Tanasupawat S."/>
        </authorList>
    </citation>
    <scope>NUCLEOTIDE SEQUENCE [LARGE SCALE GENOMIC DNA]</scope>
    <source>
        <strain evidence="1 2">LDG1-01</strain>
    </source>
</reference>
<sequence length="132" mass="14427">MSSSSDCGGAADYVRSYLQAPFLADEARRLRALEIVRAGGRVVVGGMISADRWELRDWLTDELVREGSAGPVSLLGLCHADTLYADGPEPEVETVPLSLRRALEDWVCEPATPDEDIAAFVGWPVGRVRELR</sequence>
<keyword evidence="2" id="KW-1185">Reference proteome</keyword>
<name>A0ABS1W4B5_9ACTN</name>
<evidence type="ECO:0000313" key="1">
    <source>
        <dbReference type="EMBL" id="MBL7261568.1"/>
    </source>
</evidence>
<organism evidence="1 2">
    <name type="scientific">Paractinoplanes lichenicola</name>
    <dbReference type="NCBI Taxonomy" id="2802976"/>
    <lineage>
        <taxon>Bacteria</taxon>
        <taxon>Bacillati</taxon>
        <taxon>Actinomycetota</taxon>
        <taxon>Actinomycetes</taxon>
        <taxon>Micromonosporales</taxon>
        <taxon>Micromonosporaceae</taxon>
        <taxon>Paractinoplanes</taxon>
    </lineage>
</organism>
<comment type="caution">
    <text evidence="1">The sequence shown here is derived from an EMBL/GenBank/DDBJ whole genome shotgun (WGS) entry which is preliminary data.</text>
</comment>
<accession>A0ABS1W4B5</accession>
<evidence type="ECO:0000313" key="2">
    <source>
        <dbReference type="Proteomes" id="UP000598996"/>
    </source>
</evidence>